<evidence type="ECO:0000256" key="2">
    <source>
        <dbReference type="SAM" id="SignalP"/>
    </source>
</evidence>
<comment type="caution">
    <text evidence="3">The sequence shown here is derived from an EMBL/GenBank/DDBJ whole genome shotgun (WGS) entry which is preliminary data.</text>
</comment>
<sequence>MQFTKLLMIAGLAANAAAAPAPETAPDLVERATDVTDAEAKPPKSSSSSGSGSNTNVNICITITVNSESPQCYGHYKHHCGWKDKKNKKYSCCAVEEQPT</sequence>
<evidence type="ECO:0000313" key="3">
    <source>
        <dbReference type="EMBL" id="KAK8046975.1"/>
    </source>
</evidence>
<feature type="region of interest" description="Disordered" evidence="1">
    <location>
        <begin position="16"/>
        <end position="55"/>
    </location>
</feature>
<dbReference type="EMBL" id="JAQQWM010000009">
    <property type="protein sequence ID" value="KAK8046975.1"/>
    <property type="molecule type" value="Genomic_DNA"/>
</dbReference>
<name>A0ABR1TK02_9PEZI</name>
<feature type="compositionally biased region" description="Low complexity" evidence="1">
    <location>
        <begin position="16"/>
        <end position="26"/>
    </location>
</feature>
<proteinExistence type="predicted"/>
<feature type="chain" id="PRO_5045201030" evidence="2">
    <location>
        <begin position="19"/>
        <end position="100"/>
    </location>
</feature>
<evidence type="ECO:0000313" key="4">
    <source>
        <dbReference type="Proteomes" id="UP001446871"/>
    </source>
</evidence>
<feature type="compositionally biased region" description="Basic and acidic residues" evidence="1">
    <location>
        <begin position="28"/>
        <end position="42"/>
    </location>
</feature>
<accession>A0ABR1TK02</accession>
<gene>
    <name evidence="3" type="ORF">PG996_015039</name>
</gene>
<evidence type="ECO:0000256" key="1">
    <source>
        <dbReference type="SAM" id="MobiDB-lite"/>
    </source>
</evidence>
<feature type="signal peptide" evidence="2">
    <location>
        <begin position="1"/>
        <end position="18"/>
    </location>
</feature>
<dbReference type="Proteomes" id="UP001446871">
    <property type="component" value="Unassembled WGS sequence"/>
</dbReference>
<keyword evidence="4" id="KW-1185">Reference proteome</keyword>
<keyword evidence="2" id="KW-0732">Signal</keyword>
<organism evidence="3 4">
    <name type="scientific">Apiospora saccharicola</name>
    <dbReference type="NCBI Taxonomy" id="335842"/>
    <lineage>
        <taxon>Eukaryota</taxon>
        <taxon>Fungi</taxon>
        <taxon>Dikarya</taxon>
        <taxon>Ascomycota</taxon>
        <taxon>Pezizomycotina</taxon>
        <taxon>Sordariomycetes</taxon>
        <taxon>Xylariomycetidae</taxon>
        <taxon>Amphisphaeriales</taxon>
        <taxon>Apiosporaceae</taxon>
        <taxon>Apiospora</taxon>
    </lineage>
</organism>
<reference evidence="3 4" key="1">
    <citation type="submission" date="2023-01" db="EMBL/GenBank/DDBJ databases">
        <title>Analysis of 21 Apiospora genomes using comparative genomics revels a genus with tremendous synthesis potential of carbohydrate active enzymes and secondary metabolites.</title>
        <authorList>
            <person name="Sorensen T."/>
        </authorList>
    </citation>
    <scope>NUCLEOTIDE SEQUENCE [LARGE SCALE GENOMIC DNA]</scope>
    <source>
        <strain evidence="3 4">CBS 83171</strain>
    </source>
</reference>
<protein>
    <submittedName>
        <fullName evidence="3">Uncharacterized protein</fullName>
    </submittedName>
</protein>